<keyword evidence="3 4" id="KW-0574">Periplasm</keyword>
<evidence type="ECO:0000256" key="2">
    <source>
        <dbReference type="ARBA" id="ARBA00022729"/>
    </source>
</evidence>
<dbReference type="InterPro" id="IPR041231">
    <property type="entry name" value="FlgA_N"/>
</dbReference>
<dbReference type="GO" id="GO:0044780">
    <property type="term" value="P:bacterial-type flagellum assembly"/>
    <property type="evidence" value="ECO:0007669"/>
    <property type="project" value="InterPro"/>
</dbReference>
<evidence type="ECO:0000313" key="6">
    <source>
        <dbReference type="EMBL" id="PWE12971.1"/>
    </source>
</evidence>
<gene>
    <name evidence="6" type="ORF">DF183_14110</name>
</gene>
<evidence type="ECO:0000259" key="5">
    <source>
        <dbReference type="SMART" id="SM00858"/>
    </source>
</evidence>
<dbReference type="AlphaFoldDB" id="A0A2U2BG49"/>
<reference evidence="6 7" key="1">
    <citation type="submission" date="2018-05" db="EMBL/GenBank/DDBJ databases">
        <title>Genome Sequence of an Efficient Indole-Degrading Bacterium, Alcaligenes sp.YBY.</title>
        <authorList>
            <person name="Yang B."/>
        </authorList>
    </citation>
    <scope>NUCLEOTIDE SEQUENCE [LARGE SCALE GENOMIC DNA]</scope>
    <source>
        <strain evidence="6 7">YBY</strain>
    </source>
</reference>
<dbReference type="Gene3D" id="3.90.1210.10">
    <property type="entry name" value="Antifreeze-like/N-acetylneuraminic acid synthase C-terminal domain"/>
    <property type="match status" value="1"/>
</dbReference>
<dbReference type="Pfam" id="PF17656">
    <property type="entry name" value="ChapFlgA_N"/>
    <property type="match status" value="1"/>
</dbReference>
<dbReference type="InterPro" id="IPR017585">
    <property type="entry name" value="SAF_FlgA"/>
</dbReference>
<dbReference type="PANTHER" id="PTHR36307:SF1">
    <property type="entry name" value="FLAGELLA BASAL BODY P-RING FORMATION PROTEIN FLGA"/>
    <property type="match status" value="1"/>
</dbReference>
<feature type="domain" description="SAF" evidence="5">
    <location>
        <begin position="110"/>
        <end position="172"/>
    </location>
</feature>
<dbReference type="NCBIfam" id="TIGR03170">
    <property type="entry name" value="flgA_cterm"/>
    <property type="match status" value="1"/>
</dbReference>
<dbReference type="PANTHER" id="PTHR36307">
    <property type="entry name" value="FLAGELLA BASAL BODY P-RING FORMATION PROTEIN FLGA"/>
    <property type="match status" value="1"/>
</dbReference>
<feature type="chain" id="PRO_5015370622" description="Flagella basal body P-ring formation protein FlgA" evidence="4">
    <location>
        <begin position="20"/>
        <end position="234"/>
    </location>
</feature>
<dbReference type="GO" id="GO:0042597">
    <property type="term" value="C:periplasmic space"/>
    <property type="evidence" value="ECO:0007669"/>
    <property type="project" value="UniProtKB-SubCell"/>
</dbReference>
<dbReference type="SMART" id="SM00858">
    <property type="entry name" value="SAF"/>
    <property type="match status" value="1"/>
</dbReference>
<dbReference type="InterPro" id="IPR013974">
    <property type="entry name" value="SAF"/>
</dbReference>
<evidence type="ECO:0000256" key="1">
    <source>
        <dbReference type="ARBA" id="ARBA00004418"/>
    </source>
</evidence>
<dbReference type="Gene3D" id="2.30.30.760">
    <property type="match status" value="1"/>
</dbReference>
<evidence type="ECO:0000313" key="7">
    <source>
        <dbReference type="Proteomes" id="UP000245216"/>
    </source>
</evidence>
<organism evidence="6 7">
    <name type="scientific">Alcaligenes faecalis</name>
    <dbReference type="NCBI Taxonomy" id="511"/>
    <lineage>
        <taxon>Bacteria</taxon>
        <taxon>Pseudomonadati</taxon>
        <taxon>Pseudomonadota</taxon>
        <taxon>Betaproteobacteria</taxon>
        <taxon>Burkholderiales</taxon>
        <taxon>Alcaligenaceae</taxon>
        <taxon>Alcaligenes</taxon>
    </lineage>
</organism>
<comment type="similarity">
    <text evidence="4">Belongs to the FlgA family.</text>
</comment>
<keyword evidence="4" id="KW-1005">Bacterial flagellum biogenesis</keyword>
<keyword evidence="6" id="KW-0969">Cilium</keyword>
<protein>
    <recommendedName>
        <fullName evidence="4">Flagella basal body P-ring formation protein FlgA</fullName>
    </recommendedName>
</protein>
<keyword evidence="6" id="KW-0282">Flagellum</keyword>
<dbReference type="RefSeq" id="WP_063692842.1">
    <property type="nucleotide sequence ID" value="NZ_CP021079.1"/>
</dbReference>
<name>A0A2U2BG49_ALCFA</name>
<keyword evidence="6" id="KW-0966">Cell projection</keyword>
<feature type="signal peptide" evidence="4">
    <location>
        <begin position="1"/>
        <end position="19"/>
    </location>
</feature>
<dbReference type="CDD" id="cd11614">
    <property type="entry name" value="SAF_CpaB_FlgA_like"/>
    <property type="match status" value="1"/>
</dbReference>
<comment type="subcellular location">
    <subcellularLocation>
        <location evidence="1 4">Periplasm</location>
    </subcellularLocation>
</comment>
<comment type="caution">
    <text evidence="6">The sequence shown here is derived from an EMBL/GenBank/DDBJ whole genome shotgun (WGS) entry which is preliminary data.</text>
</comment>
<comment type="function">
    <text evidence="4">Involved in the assembly process of the P-ring formation. It may associate with FlgF on the rod constituting a structure essential for the P-ring assembly or may act as a modulator protein for the P-ring assembly.</text>
</comment>
<proteinExistence type="inferred from homology"/>
<accession>A0A2U2BG49</accession>
<keyword evidence="2 4" id="KW-0732">Signal</keyword>
<dbReference type="EMBL" id="QEXO01000004">
    <property type="protein sequence ID" value="PWE12971.1"/>
    <property type="molecule type" value="Genomic_DNA"/>
</dbReference>
<sequence length="234" mass="25022">MTLYRLLICACLFTVGATASVRAQESVQALSVQAMQEQAQDYLLKQAQMYPGIATITLDASRLNAMPACTQNQVFLPSGQRLRSRMSVGVRCLSPQSWSTSIAATLSIQGHYYVTNRRINPGETINQDDLIEREGDLLALANGVVINPEQIIGYVASQRIPLGNAIRASALRDPQSITRGQMVRTVARGMGFVATGEGQALQSGAPGTQIQIKASSGQVISATVLDASTVQVVL</sequence>
<reference evidence="6 7" key="2">
    <citation type="submission" date="2018-05" db="EMBL/GenBank/DDBJ databases">
        <authorList>
            <person name="Lanie J.A."/>
            <person name="Ng W.-L."/>
            <person name="Kazmierczak K.M."/>
            <person name="Andrzejewski T.M."/>
            <person name="Davidsen T.M."/>
            <person name="Wayne K.J."/>
            <person name="Tettelin H."/>
            <person name="Glass J.I."/>
            <person name="Rusch D."/>
            <person name="Podicherti R."/>
            <person name="Tsui H.-C.T."/>
            <person name="Winkler M.E."/>
        </authorList>
    </citation>
    <scope>NUCLEOTIDE SEQUENCE [LARGE SCALE GENOMIC DNA]</scope>
    <source>
        <strain evidence="6 7">YBY</strain>
    </source>
</reference>
<evidence type="ECO:0000256" key="3">
    <source>
        <dbReference type="ARBA" id="ARBA00022764"/>
    </source>
</evidence>
<dbReference type="STRING" id="511.UZ73_15475"/>
<dbReference type="InterPro" id="IPR039246">
    <property type="entry name" value="Flagellar_FlgA"/>
</dbReference>
<evidence type="ECO:0000256" key="4">
    <source>
        <dbReference type="RuleBase" id="RU362063"/>
    </source>
</evidence>
<dbReference type="Proteomes" id="UP000245216">
    <property type="component" value="Unassembled WGS sequence"/>
</dbReference>
<dbReference type="Pfam" id="PF13144">
    <property type="entry name" value="ChapFlgA"/>
    <property type="match status" value="1"/>
</dbReference>